<keyword evidence="2" id="KW-1185">Reference proteome</keyword>
<dbReference type="EMBL" id="CP060713">
    <property type="protein sequence ID" value="QNN54299.1"/>
    <property type="molecule type" value="Genomic_DNA"/>
</dbReference>
<dbReference type="AlphaFoldDB" id="A0A7G9RFC4"/>
<gene>
    <name evidence="1" type="ORF">H9L09_08165</name>
</gene>
<name>A0A7G9RFC4_9ACTN</name>
<dbReference type="Proteomes" id="UP000515947">
    <property type="component" value="Chromosome"/>
</dbReference>
<dbReference type="RefSeq" id="WP_187580139.1">
    <property type="nucleotide sequence ID" value="NZ_CP060713.1"/>
</dbReference>
<accession>A0A7G9RFC4</accession>
<reference evidence="1 2" key="1">
    <citation type="submission" date="2020-08" db="EMBL/GenBank/DDBJ databases">
        <title>Genome sequence of Nocardioides mesophilus KACC 16243T.</title>
        <authorList>
            <person name="Hyun D.-W."/>
            <person name="Bae J.-W."/>
        </authorList>
    </citation>
    <scope>NUCLEOTIDE SEQUENCE [LARGE SCALE GENOMIC DNA]</scope>
    <source>
        <strain evidence="1 2">KACC 16243</strain>
    </source>
</reference>
<proteinExistence type="predicted"/>
<sequence length="84" mass="9118">MTVFVGLLLVILAGAVGYLVGRSAAVAGSVDAATVEAVRRQNLLLRALVAKVKDLAWDNRELDPALSTIIIDEIRQYEKKELEP</sequence>
<dbReference type="KEGG" id="nmes:H9L09_08165"/>
<evidence type="ECO:0000313" key="1">
    <source>
        <dbReference type="EMBL" id="QNN54299.1"/>
    </source>
</evidence>
<evidence type="ECO:0000313" key="2">
    <source>
        <dbReference type="Proteomes" id="UP000515947"/>
    </source>
</evidence>
<protein>
    <submittedName>
        <fullName evidence="1">Uncharacterized protein</fullName>
    </submittedName>
</protein>
<organism evidence="1 2">
    <name type="scientific">Nocardioides mesophilus</name>
    <dbReference type="NCBI Taxonomy" id="433659"/>
    <lineage>
        <taxon>Bacteria</taxon>
        <taxon>Bacillati</taxon>
        <taxon>Actinomycetota</taxon>
        <taxon>Actinomycetes</taxon>
        <taxon>Propionibacteriales</taxon>
        <taxon>Nocardioidaceae</taxon>
        <taxon>Nocardioides</taxon>
    </lineage>
</organism>